<dbReference type="PANTHER" id="PTHR12532:SF6">
    <property type="entry name" value="TRANSCRIPTIONAL REGULATORY PROTEIN YEBC-RELATED"/>
    <property type="match status" value="1"/>
</dbReference>
<dbReference type="InterPro" id="IPR048300">
    <property type="entry name" value="TACO1_YebC-like_2nd/3rd_dom"/>
</dbReference>
<dbReference type="Gene3D" id="1.10.10.200">
    <property type="match status" value="1"/>
</dbReference>
<comment type="subcellular location">
    <subcellularLocation>
        <location evidence="6">Cytoplasm</location>
    </subcellularLocation>
</comment>
<dbReference type="Pfam" id="PF01709">
    <property type="entry name" value="Transcrip_reg"/>
    <property type="match status" value="1"/>
</dbReference>
<dbReference type="InterPro" id="IPR026564">
    <property type="entry name" value="Transcrip_reg_TACO1-like_dom3"/>
</dbReference>
<dbReference type="SUPFAM" id="SSF75625">
    <property type="entry name" value="YebC-like"/>
    <property type="match status" value="1"/>
</dbReference>
<name>A0A0G0Y5S4_9BACT</name>
<dbReference type="InterPro" id="IPR029072">
    <property type="entry name" value="YebC-like"/>
</dbReference>
<dbReference type="FunFam" id="3.30.70.980:FF:000002">
    <property type="entry name" value="Probable transcriptional regulatory protein YebC"/>
    <property type="match status" value="1"/>
</dbReference>
<dbReference type="InterPro" id="IPR002876">
    <property type="entry name" value="Transcrip_reg_TACO1-like"/>
</dbReference>
<dbReference type="GO" id="GO:0006355">
    <property type="term" value="P:regulation of DNA-templated transcription"/>
    <property type="evidence" value="ECO:0007669"/>
    <property type="project" value="UniProtKB-UniRule"/>
</dbReference>
<evidence type="ECO:0000259" key="8">
    <source>
        <dbReference type="Pfam" id="PF20772"/>
    </source>
</evidence>
<organism evidence="9 10">
    <name type="scientific">Candidatus Uhrbacteria bacterium GW2011_GWF2_41_16</name>
    <dbReference type="NCBI Taxonomy" id="1618997"/>
    <lineage>
        <taxon>Bacteria</taxon>
        <taxon>Candidatus Uhriibacteriota</taxon>
    </lineage>
</organism>
<evidence type="ECO:0000256" key="2">
    <source>
        <dbReference type="ARBA" id="ARBA00022490"/>
    </source>
</evidence>
<keyword evidence="2 6" id="KW-0963">Cytoplasm</keyword>
<evidence type="ECO:0000256" key="4">
    <source>
        <dbReference type="ARBA" id="ARBA00023125"/>
    </source>
</evidence>
<evidence type="ECO:0000313" key="10">
    <source>
        <dbReference type="Proteomes" id="UP000034746"/>
    </source>
</evidence>
<comment type="caution">
    <text evidence="9">The sequence shown here is derived from an EMBL/GenBank/DDBJ whole genome shotgun (WGS) entry which is preliminary data.</text>
</comment>
<dbReference type="InterPro" id="IPR049083">
    <property type="entry name" value="TACO1_YebC_N"/>
</dbReference>
<dbReference type="NCBIfam" id="NF009044">
    <property type="entry name" value="PRK12378.1"/>
    <property type="match status" value="1"/>
</dbReference>
<dbReference type="PANTHER" id="PTHR12532">
    <property type="entry name" value="TRANSLATIONAL ACTIVATOR OF CYTOCHROME C OXIDASE 1"/>
    <property type="match status" value="1"/>
</dbReference>
<dbReference type="PATRIC" id="fig|1618997.3.peg.1322"/>
<evidence type="ECO:0000256" key="1">
    <source>
        <dbReference type="ARBA" id="ARBA00008724"/>
    </source>
</evidence>
<feature type="domain" description="TACO1/YebC-like N-terminal" evidence="8">
    <location>
        <begin position="5"/>
        <end position="76"/>
    </location>
</feature>
<evidence type="ECO:0000256" key="6">
    <source>
        <dbReference type="HAMAP-Rule" id="MF_00693"/>
    </source>
</evidence>
<keyword evidence="4 6" id="KW-0238">DNA-binding</keyword>
<dbReference type="Proteomes" id="UP000034746">
    <property type="component" value="Unassembled WGS sequence"/>
</dbReference>
<protein>
    <recommendedName>
        <fullName evidence="6">Probable transcriptional regulatory protein UU48_C0046G0004</fullName>
    </recommendedName>
</protein>
<dbReference type="InterPro" id="IPR017856">
    <property type="entry name" value="Integrase-like_N"/>
</dbReference>
<feature type="domain" description="TACO1/YebC-like second and third" evidence="7">
    <location>
        <begin position="82"/>
        <end position="237"/>
    </location>
</feature>
<accession>A0A0G0Y5S4</accession>
<dbReference type="HAMAP" id="MF_00693">
    <property type="entry name" value="Transcrip_reg_TACO1"/>
    <property type="match status" value="1"/>
</dbReference>
<reference evidence="9 10" key="1">
    <citation type="journal article" date="2015" name="Nature">
        <title>rRNA introns, odd ribosomes, and small enigmatic genomes across a large radiation of phyla.</title>
        <authorList>
            <person name="Brown C.T."/>
            <person name="Hug L.A."/>
            <person name="Thomas B.C."/>
            <person name="Sharon I."/>
            <person name="Castelle C.J."/>
            <person name="Singh A."/>
            <person name="Wilkins M.J."/>
            <person name="Williams K.H."/>
            <person name="Banfield J.F."/>
        </authorList>
    </citation>
    <scope>NUCLEOTIDE SEQUENCE [LARGE SCALE GENOMIC DNA]</scope>
</reference>
<dbReference type="GO" id="GO:0003677">
    <property type="term" value="F:DNA binding"/>
    <property type="evidence" value="ECO:0007669"/>
    <property type="project" value="UniProtKB-UniRule"/>
</dbReference>
<dbReference type="Gene3D" id="3.30.70.980">
    <property type="match status" value="2"/>
</dbReference>
<evidence type="ECO:0000256" key="3">
    <source>
        <dbReference type="ARBA" id="ARBA00023015"/>
    </source>
</evidence>
<evidence type="ECO:0000259" key="7">
    <source>
        <dbReference type="Pfam" id="PF01709"/>
    </source>
</evidence>
<comment type="similarity">
    <text evidence="1 6">Belongs to the TACO1 family.</text>
</comment>
<keyword evidence="3 6" id="KW-0805">Transcription regulation</keyword>
<dbReference type="AlphaFoldDB" id="A0A0G0Y5S4"/>
<keyword evidence="5 6" id="KW-0804">Transcription</keyword>
<dbReference type="GO" id="GO:0005829">
    <property type="term" value="C:cytosol"/>
    <property type="evidence" value="ECO:0007669"/>
    <property type="project" value="TreeGrafter"/>
</dbReference>
<dbReference type="EMBL" id="LCAU01000046">
    <property type="protein sequence ID" value="KKR95642.1"/>
    <property type="molecule type" value="Genomic_DNA"/>
</dbReference>
<dbReference type="FunFam" id="1.10.10.200:FF:000002">
    <property type="entry name" value="Probable transcriptional regulatory protein CLM62_37755"/>
    <property type="match status" value="1"/>
</dbReference>
<dbReference type="NCBIfam" id="NF001030">
    <property type="entry name" value="PRK00110.1"/>
    <property type="match status" value="1"/>
</dbReference>
<sequence>MSGHSKWATTKHKKMAIDAKRGKVFTKLIKEITIAARIGGGDPNGNPRLRTAIAKAKESNMPSDNIKKAIQRGTGELPGVNYEESIFEGYGPGGAAILISIMTDNKNRTVSEIRHMLSKNGGNMGEAGCVSWMFDKKGYLIVEGGKVDEDSLMNLVLEAGAEDMRKDAGNFEIITAPGDFETVKGAIENAGIAVAFAEITMLPQNYIDLDEKSAEQVLKLMEILEDHEDVQNVYSNFNLQDEVLNKIEK</sequence>
<gene>
    <name evidence="9" type="ORF">UU48_C0046G0004</name>
</gene>
<proteinExistence type="inferred from homology"/>
<evidence type="ECO:0000256" key="5">
    <source>
        <dbReference type="ARBA" id="ARBA00023163"/>
    </source>
</evidence>
<dbReference type="Pfam" id="PF20772">
    <property type="entry name" value="TACO1_YebC_N"/>
    <property type="match status" value="1"/>
</dbReference>
<dbReference type="NCBIfam" id="TIGR01033">
    <property type="entry name" value="YebC/PmpR family DNA-binding transcriptional regulator"/>
    <property type="match status" value="1"/>
</dbReference>
<evidence type="ECO:0000313" key="9">
    <source>
        <dbReference type="EMBL" id="KKR95642.1"/>
    </source>
</evidence>